<keyword evidence="2" id="KW-0472">Membrane</keyword>
<feature type="transmembrane region" description="Helical" evidence="2">
    <location>
        <begin position="124"/>
        <end position="143"/>
    </location>
</feature>
<evidence type="ECO:0000313" key="4">
    <source>
        <dbReference type="Proteomes" id="UP000316092"/>
    </source>
</evidence>
<dbReference type="OrthoDB" id="67081at2"/>
<dbReference type="Pfam" id="PF03350">
    <property type="entry name" value="UPF0114"/>
    <property type="match status" value="1"/>
</dbReference>
<proteinExistence type="predicted"/>
<organism evidence="3 4">
    <name type="scientific">Deinococcus detaillensis</name>
    <dbReference type="NCBI Taxonomy" id="2592048"/>
    <lineage>
        <taxon>Bacteria</taxon>
        <taxon>Thermotogati</taxon>
        <taxon>Deinococcota</taxon>
        <taxon>Deinococci</taxon>
        <taxon>Deinococcales</taxon>
        <taxon>Deinococcaceae</taxon>
        <taxon>Deinococcus</taxon>
    </lineage>
</organism>
<dbReference type="EMBL" id="VKDB01000011">
    <property type="protein sequence ID" value="TSA84480.1"/>
    <property type="molecule type" value="Genomic_DNA"/>
</dbReference>
<reference evidence="3 4" key="1">
    <citation type="submission" date="2019-07" db="EMBL/GenBank/DDBJ databases">
        <title>Deinococcus detaillus sp. nov., isolated from humus soil in Antarctica.</title>
        <authorList>
            <person name="Zhang K."/>
        </authorList>
    </citation>
    <scope>NUCLEOTIDE SEQUENCE [LARGE SCALE GENOMIC DNA]</scope>
    <source>
        <strain evidence="3 4">H1</strain>
    </source>
</reference>
<feature type="region of interest" description="Disordered" evidence="1">
    <location>
        <begin position="195"/>
        <end position="221"/>
    </location>
</feature>
<dbReference type="PANTHER" id="PTHR31721:SF4">
    <property type="entry name" value="OS06G0710300 PROTEIN"/>
    <property type="match status" value="1"/>
</dbReference>
<dbReference type="AlphaFoldDB" id="A0A553UW95"/>
<feature type="compositionally biased region" description="Basic and acidic residues" evidence="1">
    <location>
        <begin position="195"/>
        <end position="213"/>
    </location>
</feature>
<feature type="transmembrane region" description="Helical" evidence="2">
    <location>
        <begin position="89"/>
        <end position="112"/>
    </location>
</feature>
<evidence type="ECO:0000256" key="2">
    <source>
        <dbReference type="SAM" id="Phobius"/>
    </source>
</evidence>
<sequence length="221" mass="24144">MHFSNSSSTDRPPTPFSRAIGRSRYIVLLAVASVLLVALALFLIGIVQAVMGIWGAGTSVINGIGKGHFEAITLTISFLEIVSTMLKAVVFYIIGVGLYSLFIAPLNLTVSLGVETLHDLEEKIVSVVIVILAVTFLEHLVRWQNPLETLEFGAALSLVITALVFFQRHGHQAKIAQQTKAPDVTARAKKELFEEDTEQHAISEEEMEGKTQNEAEEQTAD</sequence>
<comment type="caution">
    <text evidence="3">The sequence shown here is derived from an EMBL/GenBank/DDBJ whole genome shotgun (WGS) entry which is preliminary data.</text>
</comment>
<dbReference type="InterPro" id="IPR005134">
    <property type="entry name" value="UPF0114"/>
</dbReference>
<evidence type="ECO:0000256" key="1">
    <source>
        <dbReference type="SAM" id="MobiDB-lite"/>
    </source>
</evidence>
<keyword evidence="2" id="KW-0812">Transmembrane</keyword>
<gene>
    <name evidence="3" type="ORF">FNU79_10975</name>
</gene>
<accession>A0A553UW95</accession>
<name>A0A553UW95_9DEIO</name>
<protein>
    <submittedName>
        <fullName evidence="3">YqhA family protein</fullName>
    </submittedName>
</protein>
<keyword evidence="4" id="KW-1185">Reference proteome</keyword>
<evidence type="ECO:0000313" key="3">
    <source>
        <dbReference type="EMBL" id="TSA84480.1"/>
    </source>
</evidence>
<feature type="transmembrane region" description="Helical" evidence="2">
    <location>
        <begin position="25"/>
        <end position="50"/>
    </location>
</feature>
<dbReference type="PANTHER" id="PTHR31721">
    <property type="entry name" value="OS06G0710300 PROTEIN"/>
    <property type="match status" value="1"/>
</dbReference>
<keyword evidence="2" id="KW-1133">Transmembrane helix</keyword>
<feature type="transmembrane region" description="Helical" evidence="2">
    <location>
        <begin position="149"/>
        <end position="166"/>
    </location>
</feature>
<dbReference type="Proteomes" id="UP000316092">
    <property type="component" value="Unassembled WGS sequence"/>
</dbReference>